<accession>A0A8C0MMH0</accession>
<reference evidence="1" key="1">
    <citation type="submission" date="2019-03" db="EMBL/GenBank/DDBJ databases">
        <authorList>
            <person name="Warren W.C."/>
            <person name="Johnson G.S."/>
        </authorList>
    </citation>
    <scope>NUCLEOTIDE SEQUENCE [LARGE SCALE GENOMIC DNA]</scope>
    <source>
        <strain evidence="1">Basenji</strain>
    </source>
</reference>
<reference evidence="1" key="2">
    <citation type="submission" date="2025-08" db="UniProtKB">
        <authorList>
            <consortium name="Ensembl"/>
        </authorList>
    </citation>
    <scope>IDENTIFICATION</scope>
</reference>
<proteinExistence type="predicted"/>
<protein>
    <submittedName>
        <fullName evidence="1">Uncharacterized protein</fullName>
    </submittedName>
</protein>
<evidence type="ECO:0000313" key="2">
    <source>
        <dbReference type="Proteomes" id="UP000694429"/>
    </source>
</evidence>
<sequence length="66" mass="7291">MWGLDSLLALPPASACQGSHPTHCVSWCFLPPRGRVAGYSPAHLPSRAAPRRFMLRHCLQRSALRP</sequence>
<dbReference type="AlphaFoldDB" id="A0A8C0MMH0"/>
<dbReference type="Proteomes" id="UP000694429">
    <property type="component" value="Chromosome 4"/>
</dbReference>
<dbReference type="Ensembl" id="ENSCAFT00030012889.1">
    <property type="protein sequence ID" value="ENSCAFP00030011264.1"/>
    <property type="gene ID" value="ENSCAFG00030007019.1"/>
</dbReference>
<evidence type="ECO:0000313" key="1">
    <source>
        <dbReference type="Ensembl" id="ENSCAFP00030011264.1"/>
    </source>
</evidence>
<organism evidence="1 2">
    <name type="scientific">Canis lupus familiaris</name>
    <name type="common">Dog</name>
    <name type="synonym">Canis familiaris</name>
    <dbReference type="NCBI Taxonomy" id="9615"/>
    <lineage>
        <taxon>Eukaryota</taxon>
        <taxon>Metazoa</taxon>
        <taxon>Chordata</taxon>
        <taxon>Craniata</taxon>
        <taxon>Vertebrata</taxon>
        <taxon>Euteleostomi</taxon>
        <taxon>Mammalia</taxon>
        <taxon>Eutheria</taxon>
        <taxon>Laurasiatheria</taxon>
        <taxon>Carnivora</taxon>
        <taxon>Caniformia</taxon>
        <taxon>Canidae</taxon>
        <taxon>Canis</taxon>
    </lineage>
</organism>
<name>A0A8C0MMH0_CANLF</name>